<evidence type="ECO:0000256" key="2">
    <source>
        <dbReference type="ARBA" id="ARBA00007145"/>
    </source>
</evidence>
<comment type="similarity">
    <text evidence="2 7">In the C-terminal section; belongs to the NAD synthetase family.</text>
</comment>
<dbReference type="NCBIfam" id="TIGR00552">
    <property type="entry name" value="nadE"/>
    <property type="match status" value="1"/>
</dbReference>
<feature type="coiled-coil region" evidence="9">
    <location>
        <begin position="16"/>
        <end position="43"/>
    </location>
</feature>
<sequence>MKRNIKIKSASFPVSLGNVAENVKKIKELIDEAEKEKVNILSLPELCLTGASLYDGYLEEDLLKAAEKGLEDLIAYSKDKDIFFIVGLPVKKDKKIYNVVIPIKSGDALGLVVKENLKTYEKTIFSTDYEGALTFGEHFVDNNGEFPIYVGGLYIGISIGEDETGNMPKSLNLKERNSDIILNPSAFPRHIGFIKKLRDDISYLSKDTIYVHTPACFGGSSTDFVYEDKSIIAENGEILASDTGIFSLEVEDEFHYTNFNNFTDEAYHVEKFPYLPTAEYSKDYLEDALEIQALGLIQRMKAIGTEKVFLGVSGGIDSTAVLLAIDKAYEIAGFDKEKIGAITMPAFGTSDRTKSNAYLLCQALGIELKEINISKSVTAHLKDIGHDGKTPDLAYENAQARMRTQVLFNLSNMGGGLVVGTGDLSENMQGFATYNGDHMSSYSINATLMKTELRYMIKSYAHFTDNDKLKEVLNDILATPVSPELVSEKAGEITQKTEDIIGPYELLDFFIYQHLTYHKSAKEILTDATYAFRDTYDRETIKYWLKSYFKRFTQSQFKRSTAVDGPDVTGRSFSPRLGFKIPSDMGSEIYLGNLDEK</sequence>
<dbReference type="InterPro" id="IPR041856">
    <property type="entry name" value="NAD+_synth_C"/>
</dbReference>
<dbReference type="Pfam" id="PF00795">
    <property type="entry name" value="CN_hydrolase"/>
    <property type="match status" value="1"/>
</dbReference>
<evidence type="ECO:0000256" key="6">
    <source>
        <dbReference type="ARBA" id="ARBA00023027"/>
    </source>
</evidence>
<comment type="catalytic activity">
    <reaction evidence="7">
        <text>deamido-NAD(+) + L-glutamine + ATP + H2O = L-glutamate + AMP + diphosphate + NAD(+) + H(+)</text>
        <dbReference type="Rhea" id="RHEA:24384"/>
        <dbReference type="ChEBI" id="CHEBI:15377"/>
        <dbReference type="ChEBI" id="CHEBI:15378"/>
        <dbReference type="ChEBI" id="CHEBI:29985"/>
        <dbReference type="ChEBI" id="CHEBI:30616"/>
        <dbReference type="ChEBI" id="CHEBI:33019"/>
        <dbReference type="ChEBI" id="CHEBI:57540"/>
        <dbReference type="ChEBI" id="CHEBI:58359"/>
        <dbReference type="ChEBI" id="CHEBI:58437"/>
        <dbReference type="ChEBI" id="CHEBI:456215"/>
        <dbReference type="EC" id="6.3.5.1"/>
    </reaction>
</comment>
<dbReference type="RefSeq" id="WP_209771224.1">
    <property type="nucleotide sequence ID" value="NZ_JAGGLO010000001.1"/>
</dbReference>
<gene>
    <name evidence="11" type="primary">nadE</name>
    <name evidence="11" type="ORF">LDJ82_08470</name>
</gene>
<dbReference type="SUPFAM" id="SSF56317">
    <property type="entry name" value="Carbon-nitrogen hydrolase"/>
    <property type="match status" value="1"/>
</dbReference>
<name>A0ABS7YYY6_9FIRM</name>
<dbReference type="PIRSF" id="PIRSF006630">
    <property type="entry name" value="NADS_GAT"/>
    <property type="match status" value="1"/>
</dbReference>
<evidence type="ECO:0000256" key="3">
    <source>
        <dbReference type="ARBA" id="ARBA00022598"/>
    </source>
</evidence>
<keyword evidence="12" id="KW-1185">Reference proteome</keyword>
<dbReference type="EMBL" id="JAIWIY010000001">
    <property type="protein sequence ID" value="MCA2096924.1"/>
    <property type="molecule type" value="Genomic_DNA"/>
</dbReference>
<accession>A0ABS7YYY6</accession>
<evidence type="ECO:0000256" key="7">
    <source>
        <dbReference type="PIRNR" id="PIRNR006630"/>
    </source>
</evidence>
<dbReference type="Pfam" id="PF02540">
    <property type="entry name" value="NAD_synthase"/>
    <property type="match status" value="1"/>
</dbReference>
<evidence type="ECO:0000313" key="12">
    <source>
        <dbReference type="Proteomes" id="UP001198374"/>
    </source>
</evidence>
<evidence type="ECO:0000256" key="1">
    <source>
        <dbReference type="ARBA" id="ARBA00005188"/>
    </source>
</evidence>
<dbReference type="InterPro" id="IPR003010">
    <property type="entry name" value="C-N_Hydrolase"/>
</dbReference>
<proteinExistence type="inferred from homology"/>
<comment type="similarity">
    <text evidence="8">Belongs to the NAD synthetase family.</text>
</comment>
<comment type="caution">
    <text evidence="11">The sequence shown here is derived from an EMBL/GenBank/DDBJ whole genome shotgun (WGS) entry which is preliminary data.</text>
</comment>
<dbReference type="InterPro" id="IPR014445">
    <property type="entry name" value="Gln-dep_NAD_synthase"/>
</dbReference>
<dbReference type="Gene3D" id="1.10.10.1140">
    <property type="entry name" value="Glutamine-dependent NAD+ synthetase, C-terminal domain"/>
    <property type="match status" value="1"/>
</dbReference>
<dbReference type="CDD" id="cd00553">
    <property type="entry name" value="NAD_synthase"/>
    <property type="match status" value="1"/>
</dbReference>
<evidence type="ECO:0000256" key="5">
    <source>
        <dbReference type="ARBA" id="ARBA00022840"/>
    </source>
</evidence>
<dbReference type="CDD" id="cd07570">
    <property type="entry name" value="GAT_Gln-NAD-synth"/>
    <property type="match status" value="1"/>
</dbReference>
<dbReference type="InterPro" id="IPR022310">
    <property type="entry name" value="NAD/GMP_synthase"/>
</dbReference>
<dbReference type="Gene3D" id="3.60.110.10">
    <property type="entry name" value="Carbon-nitrogen hydrolase"/>
    <property type="match status" value="1"/>
</dbReference>
<evidence type="ECO:0000256" key="8">
    <source>
        <dbReference type="RuleBase" id="RU003811"/>
    </source>
</evidence>
<dbReference type="GO" id="GO:0008795">
    <property type="term" value="F:NAD+ synthase activity"/>
    <property type="evidence" value="ECO:0007669"/>
    <property type="project" value="UniProtKB-EC"/>
</dbReference>
<keyword evidence="6 7" id="KW-0520">NAD</keyword>
<keyword evidence="5 7" id="KW-0067">ATP-binding</keyword>
<dbReference type="InterPro" id="IPR014729">
    <property type="entry name" value="Rossmann-like_a/b/a_fold"/>
</dbReference>
<evidence type="ECO:0000256" key="4">
    <source>
        <dbReference type="ARBA" id="ARBA00022741"/>
    </source>
</evidence>
<evidence type="ECO:0000259" key="10">
    <source>
        <dbReference type="PROSITE" id="PS50263"/>
    </source>
</evidence>
<dbReference type="SUPFAM" id="SSF52402">
    <property type="entry name" value="Adenine nucleotide alpha hydrolases-like"/>
    <property type="match status" value="1"/>
</dbReference>
<dbReference type="PANTHER" id="PTHR23090">
    <property type="entry name" value="NH 3 /GLUTAMINE-DEPENDENT NAD + SYNTHETASE"/>
    <property type="match status" value="1"/>
</dbReference>
<keyword evidence="4 7" id="KW-0547">Nucleotide-binding</keyword>
<comment type="pathway">
    <text evidence="1 7">Cofactor biosynthesis; NAD(+) biosynthesis; NAD(+) from deamido-NAD(+) (L-Gln route): step 1/1.</text>
</comment>
<dbReference type="PANTHER" id="PTHR23090:SF9">
    <property type="entry name" value="GLUTAMINE-DEPENDENT NAD(+) SYNTHETASE"/>
    <property type="match status" value="1"/>
</dbReference>
<protein>
    <recommendedName>
        <fullName evidence="7">Glutamine-dependent NAD(+) synthetase</fullName>
        <ecNumber evidence="7">6.3.5.1</ecNumber>
    </recommendedName>
    <alternativeName>
        <fullName evidence="7">NAD(+) synthase [glutamine-hydrolyzing]</fullName>
    </alternativeName>
</protein>
<evidence type="ECO:0000313" key="11">
    <source>
        <dbReference type="EMBL" id="MCA2096924.1"/>
    </source>
</evidence>
<feature type="domain" description="CN hydrolase" evidence="10">
    <location>
        <begin position="5"/>
        <end position="261"/>
    </location>
</feature>
<reference evidence="12" key="1">
    <citation type="submission" date="2023-07" db="EMBL/GenBank/DDBJ databases">
        <title>FDA dAtabase for Regulatory Grade micrObial Sequences (FDA-ARGOS): Supporting development and validation of Infectious Disease Dx tests.</title>
        <authorList>
            <person name="Sproer C."/>
            <person name="Gronow S."/>
            <person name="Severitt S."/>
            <person name="Schroder I."/>
            <person name="Tallon L."/>
            <person name="Sadzewicz L."/>
            <person name="Zhao X."/>
            <person name="Boylan J."/>
            <person name="Ott S."/>
            <person name="Bowen H."/>
            <person name="Vavikolanu K."/>
            <person name="Hazen T."/>
            <person name="Aluvathingal J."/>
            <person name="Nadendla S."/>
            <person name="Lowell S."/>
            <person name="Myers T."/>
            <person name="Yan Y."/>
        </authorList>
    </citation>
    <scope>NUCLEOTIDE SEQUENCE [LARGE SCALE GENOMIC DNA]</scope>
    <source>
        <strain evidence="12">FDAARGOS_1538</strain>
    </source>
</reference>
<dbReference type="InterPro" id="IPR036526">
    <property type="entry name" value="C-N_Hydrolase_sf"/>
</dbReference>
<dbReference type="Proteomes" id="UP001198374">
    <property type="component" value="Unassembled WGS sequence"/>
</dbReference>
<keyword evidence="3 7" id="KW-0436">Ligase</keyword>
<dbReference type="PROSITE" id="PS50263">
    <property type="entry name" value="CN_HYDROLASE"/>
    <property type="match status" value="1"/>
</dbReference>
<keyword evidence="9" id="KW-0175">Coiled coil</keyword>
<dbReference type="EC" id="6.3.5.1" evidence="7"/>
<organism evidence="11 12">
    <name type="scientific">Anaerococcus degeneri</name>
    <dbReference type="NCBI Taxonomy" id="361500"/>
    <lineage>
        <taxon>Bacteria</taxon>
        <taxon>Bacillati</taxon>
        <taxon>Bacillota</taxon>
        <taxon>Tissierellia</taxon>
        <taxon>Tissierellales</taxon>
        <taxon>Peptoniphilaceae</taxon>
        <taxon>Anaerococcus</taxon>
    </lineage>
</organism>
<evidence type="ECO:0000256" key="9">
    <source>
        <dbReference type="SAM" id="Coils"/>
    </source>
</evidence>
<dbReference type="Gene3D" id="3.40.50.620">
    <property type="entry name" value="HUPs"/>
    <property type="match status" value="1"/>
</dbReference>
<dbReference type="InterPro" id="IPR003694">
    <property type="entry name" value="NAD_synthase"/>
</dbReference>